<dbReference type="PIRSF" id="PIRSF017388">
    <property type="entry name" value="Esterase_lipase"/>
    <property type="match status" value="1"/>
</dbReference>
<gene>
    <name evidence="3" type="primary">est</name>
    <name evidence="3" type="ORF">GCM10007362_26740</name>
</gene>
<dbReference type="PANTHER" id="PTHR43798:SF31">
    <property type="entry name" value="AB HYDROLASE SUPERFAMILY PROTEIN YCLE"/>
    <property type="match status" value="1"/>
</dbReference>
<protein>
    <submittedName>
        <fullName evidence="3">Carboxylesterase</fullName>
    </submittedName>
</protein>
<comment type="caution">
    <text evidence="3">The sequence shown here is derived from an EMBL/GenBank/DDBJ whole genome shotgun (WGS) entry which is preliminary data.</text>
</comment>
<sequence length="250" mass="27729">MKMIPPQPFTYRAGKRAVLLLHGFTGNTADVRKLGRYLHEKGYTCHAPLYTGHGGAAEELLELSPENWWRDAEEGYRLLIAEGHTQIAVAGVSLGGVFALRLGAEYPVAGVVSMCAPIQGKSAEELFERIVGYARQYKTFEGKMPDTVQAEVEALESLPREQLSVLQDMISETGRQLKDIEAPVAVMQGGLDQQLYLDSAKVIYENVPNPCKSYTVYPESGHILTLGAEQAEVFEDVYRFLQTLQWGECD</sequence>
<dbReference type="InterPro" id="IPR012354">
    <property type="entry name" value="Esterase_lipase"/>
</dbReference>
<dbReference type="Gene3D" id="3.40.50.1820">
    <property type="entry name" value="alpha/beta hydrolase"/>
    <property type="match status" value="1"/>
</dbReference>
<dbReference type="InterPro" id="IPR022742">
    <property type="entry name" value="Hydrolase_4"/>
</dbReference>
<evidence type="ECO:0000313" key="3">
    <source>
        <dbReference type="EMBL" id="GGH79641.1"/>
    </source>
</evidence>
<dbReference type="InterPro" id="IPR050266">
    <property type="entry name" value="AB_hydrolase_sf"/>
</dbReference>
<organism evidence="3 4">
    <name type="scientific">Saccharibacillus endophyticus</name>
    <dbReference type="NCBI Taxonomy" id="2060666"/>
    <lineage>
        <taxon>Bacteria</taxon>
        <taxon>Bacillati</taxon>
        <taxon>Bacillota</taxon>
        <taxon>Bacilli</taxon>
        <taxon>Bacillales</taxon>
        <taxon>Paenibacillaceae</taxon>
        <taxon>Saccharibacillus</taxon>
    </lineage>
</organism>
<reference evidence="4" key="1">
    <citation type="journal article" date="2019" name="Int. J. Syst. Evol. Microbiol.">
        <title>The Global Catalogue of Microorganisms (GCM) 10K type strain sequencing project: providing services to taxonomists for standard genome sequencing and annotation.</title>
        <authorList>
            <consortium name="The Broad Institute Genomics Platform"/>
            <consortium name="The Broad Institute Genome Sequencing Center for Infectious Disease"/>
            <person name="Wu L."/>
            <person name="Ma J."/>
        </authorList>
    </citation>
    <scope>NUCLEOTIDE SEQUENCE [LARGE SCALE GENOMIC DNA]</scope>
    <source>
        <strain evidence="4">CCM 8702</strain>
    </source>
</reference>
<keyword evidence="1" id="KW-0378">Hydrolase</keyword>
<evidence type="ECO:0000256" key="1">
    <source>
        <dbReference type="ARBA" id="ARBA00022801"/>
    </source>
</evidence>
<dbReference type="Pfam" id="PF12146">
    <property type="entry name" value="Hydrolase_4"/>
    <property type="match status" value="1"/>
</dbReference>
<dbReference type="RefSeq" id="WP_172244236.1">
    <property type="nucleotide sequence ID" value="NZ_BMDD01000003.1"/>
</dbReference>
<name>A0ABQ1ZXB9_9BACL</name>
<accession>A0ABQ1ZXB9</accession>
<proteinExistence type="predicted"/>
<dbReference type="EMBL" id="BMDD01000003">
    <property type="protein sequence ID" value="GGH79641.1"/>
    <property type="molecule type" value="Genomic_DNA"/>
</dbReference>
<dbReference type="PANTHER" id="PTHR43798">
    <property type="entry name" value="MONOACYLGLYCEROL LIPASE"/>
    <property type="match status" value="1"/>
</dbReference>
<dbReference type="Proteomes" id="UP000605427">
    <property type="component" value="Unassembled WGS sequence"/>
</dbReference>
<evidence type="ECO:0000259" key="2">
    <source>
        <dbReference type="Pfam" id="PF12146"/>
    </source>
</evidence>
<dbReference type="InterPro" id="IPR029058">
    <property type="entry name" value="AB_hydrolase_fold"/>
</dbReference>
<feature type="domain" description="Serine aminopeptidase S33" evidence="2">
    <location>
        <begin position="15"/>
        <end position="224"/>
    </location>
</feature>
<evidence type="ECO:0000313" key="4">
    <source>
        <dbReference type="Proteomes" id="UP000605427"/>
    </source>
</evidence>
<keyword evidence="4" id="KW-1185">Reference proteome</keyword>
<dbReference type="SUPFAM" id="SSF53474">
    <property type="entry name" value="alpha/beta-Hydrolases"/>
    <property type="match status" value="1"/>
</dbReference>